<organism evidence="2 3">
    <name type="scientific">Streptomyces tauricus</name>
    <dbReference type="NCBI Taxonomy" id="68274"/>
    <lineage>
        <taxon>Bacteria</taxon>
        <taxon>Bacillati</taxon>
        <taxon>Actinomycetota</taxon>
        <taxon>Actinomycetes</taxon>
        <taxon>Kitasatosporales</taxon>
        <taxon>Streptomycetaceae</taxon>
        <taxon>Streptomyces</taxon>
        <taxon>Streptomyces aurantiacus group</taxon>
    </lineage>
</organism>
<keyword evidence="1" id="KW-0812">Transmembrane</keyword>
<evidence type="ECO:0000256" key="1">
    <source>
        <dbReference type="SAM" id="Phobius"/>
    </source>
</evidence>
<feature type="transmembrane region" description="Helical" evidence="1">
    <location>
        <begin position="29"/>
        <end position="50"/>
    </location>
</feature>
<proteinExistence type="predicted"/>
<feature type="transmembrane region" description="Helical" evidence="1">
    <location>
        <begin position="128"/>
        <end position="150"/>
    </location>
</feature>
<dbReference type="EMBL" id="CP108133">
    <property type="protein sequence ID" value="WTP47478.1"/>
    <property type="molecule type" value="Genomic_DNA"/>
</dbReference>
<accession>A0ABZ1J7P4</accession>
<dbReference type="RefSeq" id="WP_328936662.1">
    <property type="nucleotide sequence ID" value="NZ_CP108133.1"/>
</dbReference>
<reference evidence="2" key="1">
    <citation type="submission" date="2022-10" db="EMBL/GenBank/DDBJ databases">
        <title>The complete genomes of actinobacterial strains from the NBC collection.</title>
        <authorList>
            <person name="Joergensen T.S."/>
            <person name="Alvarez Arevalo M."/>
            <person name="Sterndorff E.B."/>
            <person name="Faurdal D."/>
            <person name="Vuksanovic O."/>
            <person name="Mourched A.-S."/>
            <person name="Charusanti P."/>
            <person name="Shaw S."/>
            <person name="Blin K."/>
            <person name="Weber T."/>
        </authorList>
    </citation>
    <scope>NUCLEOTIDE SEQUENCE</scope>
    <source>
        <strain evidence="2">NBC_00189</strain>
    </source>
</reference>
<sequence length="160" mass="16348">MIGSAAHCARCAEPAVPARSLPPGVAVRYGTVLAFAIPLRLLPVLLLLVYVTVGVQSLVTKAAGETAGTFTAAVMLAAVTTVLDRRPSMPARLVLLLPGFFTLTVGSLGMRGLTTLAGGHVIAGFTDLLKLVTIVTAIALGLMAGATLTARGDDLARDRA</sequence>
<evidence type="ECO:0000313" key="3">
    <source>
        <dbReference type="Proteomes" id="UP001432166"/>
    </source>
</evidence>
<feature type="transmembrane region" description="Helical" evidence="1">
    <location>
        <begin position="62"/>
        <end position="83"/>
    </location>
</feature>
<name>A0ABZ1J7P4_9ACTN</name>
<keyword evidence="3" id="KW-1185">Reference proteome</keyword>
<feature type="transmembrane region" description="Helical" evidence="1">
    <location>
        <begin position="95"/>
        <end position="122"/>
    </location>
</feature>
<gene>
    <name evidence="2" type="ORF">OG288_03605</name>
</gene>
<dbReference type="Proteomes" id="UP001432166">
    <property type="component" value="Chromosome"/>
</dbReference>
<protein>
    <recommendedName>
        <fullName evidence="4">Integral membrane protein</fullName>
    </recommendedName>
</protein>
<keyword evidence="1" id="KW-0472">Membrane</keyword>
<evidence type="ECO:0000313" key="2">
    <source>
        <dbReference type="EMBL" id="WTP47478.1"/>
    </source>
</evidence>
<keyword evidence="1" id="KW-1133">Transmembrane helix</keyword>
<evidence type="ECO:0008006" key="4">
    <source>
        <dbReference type="Google" id="ProtNLM"/>
    </source>
</evidence>